<keyword evidence="2" id="KW-1185">Reference proteome</keyword>
<protein>
    <submittedName>
        <fullName evidence="1">Uncharacterized protein</fullName>
    </submittedName>
</protein>
<sequence>MYNSPEAETKFSASLGTNCMWLPFTYGHFEDDVNPRVLKQECVKHLDRRGQNPDWHSDSLSKPAAFWNHKDHQDRTVWLQEQIAVRSTGKSSMSFATLSTFDYRHFMIALRTQFEMLTQTIFIRKASFIQCANLEWRESLAQFIPIHA</sequence>
<proteinExistence type="predicted"/>
<dbReference type="AlphaFoldDB" id="A0A2B7XTZ5"/>
<name>A0A2B7XTZ5_POLH7</name>
<evidence type="ECO:0000313" key="1">
    <source>
        <dbReference type="EMBL" id="PGH12112.1"/>
    </source>
</evidence>
<dbReference type="EMBL" id="PDNA01000122">
    <property type="protein sequence ID" value="PGH12112.1"/>
    <property type="molecule type" value="Genomic_DNA"/>
</dbReference>
<accession>A0A2B7XTZ5</accession>
<dbReference type="SUPFAM" id="SSF51445">
    <property type="entry name" value="(Trans)glycosidases"/>
    <property type="match status" value="1"/>
</dbReference>
<gene>
    <name evidence="1" type="ORF">AJ80_06833</name>
</gene>
<dbReference type="OrthoDB" id="1887033at2759"/>
<dbReference type="Proteomes" id="UP000224634">
    <property type="component" value="Unassembled WGS sequence"/>
</dbReference>
<evidence type="ECO:0000313" key="2">
    <source>
        <dbReference type="Proteomes" id="UP000224634"/>
    </source>
</evidence>
<dbReference type="STRING" id="1447883.A0A2B7XTZ5"/>
<comment type="caution">
    <text evidence="1">The sequence shown here is derived from an EMBL/GenBank/DDBJ whole genome shotgun (WGS) entry which is preliminary data.</text>
</comment>
<organism evidence="1 2">
    <name type="scientific">Polytolypa hystricis (strain UAMH7299)</name>
    <dbReference type="NCBI Taxonomy" id="1447883"/>
    <lineage>
        <taxon>Eukaryota</taxon>
        <taxon>Fungi</taxon>
        <taxon>Dikarya</taxon>
        <taxon>Ascomycota</taxon>
        <taxon>Pezizomycotina</taxon>
        <taxon>Eurotiomycetes</taxon>
        <taxon>Eurotiomycetidae</taxon>
        <taxon>Onygenales</taxon>
        <taxon>Onygenales incertae sedis</taxon>
        <taxon>Polytolypa</taxon>
    </lineage>
</organism>
<dbReference type="InterPro" id="IPR017853">
    <property type="entry name" value="GH"/>
</dbReference>
<reference evidence="1 2" key="1">
    <citation type="submission" date="2017-10" db="EMBL/GenBank/DDBJ databases">
        <title>Comparative genomics in systemic dimorphic fungi from Ajellomycetaceae.</title>
        <authorList>
            <person name="Munoz J.F."/>
            <person name="Mcewen J.G."/>
            <person name="Clay O.K."/>
            <person name="Cuomo C.A."/>
        </authorList>
    </citation>
    <scope>NUCLEOTIDE SEQUENCE [LARGE SCALE GENOMIC DNA]</scope>
    <source>
        <strain evidence="1 2">UAMH7299</strain>
    </source>
</reference>